<keyword evidence="2" id="KW-1185">Reference proteome</keyword>
<dbReference type="Proteomes" id="UP000016931">
    <property type="component" value="Unassembled WGS sequence"/>
</dbReference>
<evidence type="ECO:0000313" key="1">
    <source>
        <dbReference type="EMBL" id="EMF15537.1"/>
    </source>
</evidence>
<name>M3B6U9_SPHMS</name>
<dbReference type="AlphaFoldDB" id="M3B6U9"/>
<proteinExistence type="predicted"/>
<dbReference type="HOGENOM" id="CLU_1897519_0_0_1"/>
<evidence type="ECO:0000313" key="2">
    <source>
        <dbReference type="Proteomes" id="UP000016931"/>
    </source>
</evidence>
<protein>
    <submittedName>
        <fullName evidence="1">Uncharacterized protein</fullName>
    </submittedName>
</protein>
<gene>
    <name evidence="1" type="ORF">SEPMUDRAFT_114630</name>
</gene>
<organism evidence="1 2">
    <name type="scientific">Sphaerulina musiva (strain SO2202)</name>
    <name type="common">Poplar stem canker fungus</name>
    <name type="synonym">Septoria musiva</name>
    <dbReference type="NCBI Taxonomy" id="692275"/>
    <lineage>
        <taxon>Eukaryota</taxon>
        <taxon>Fungi</taxon>
        <taxon>Dikarya</taxon>
        <taxon>Ascomycota</taxon>
        <taxon>Pezizomycotina</taxon>
        <taxon>Dothideomycetes</taxon>
        <taxon>Dothideomycetidae</taxon>
        <taxon>Mycosphaerellales</taxon>
        <taxon>Mycosphaerellaceae</taxon>
        <taxon>Sphaerulina</taxon>
    </lineage>
</organism>
<dbReference type="EMBL" id="KB456261">
    <property type="protein sequence ID" value="EMF15537.1"/>
    <property type="molecule type" value="Genomic_DNA"/>
</dbReference>
<reference evidence="1 2" key="1">
    <citation type="journal article" date="2012" name="PLoS Pathog.">
        <title>Diverse lifestyles and strategies of plant pathogenesis encoded in the genomes of eighteen Dothideomycetes fungi.</title>
        <authorList>
            <person name="Ohm R.A."/>
            <person name="Feau N."/>
            <person name="Henrissat B."/>
            <person name="Schoch C.L."/>
            <person name="Horwitz B.A."/>
            <person name="Barry K.W."/>
            <person name="Condon B.J."/>
            <person name="Copeland A.C."/>
            <person name="Dhillon B."/>
            <person name="Glaser F."/>
            <person name="Hesse C.N."/>
            <person name="Kosti I."/>
            <person name="LaButti K."/>
            <person name="Lindquist E.A."/>
            <person name="Lucas S."/>
            <person name="Salamov A.A."/>
            <person name="Bradshaw R.E."/>
            <person name="Ciuffetti L."/>
            <person name="Hamelin R.C."/>
            <person name="Kema G.H.J."/>
            <person name="Lawrence C."/>
            <person name="Scott J.A."/>
            <person name="Spatafora J.W."/>
            <person name="Turgeon B.G."/>
            <person name="de Wit P.J.G.M."/>
            <person name="Zhong S."/>
            <person name="Goodwin S.B."/>
            <person name="Grigoriev I.V."/>
        </authorList>
    </citation>
    <scope>NUCLEOTIDE SEQUENCE [LARGE SCALE GENOMIC DNA]</scope>
    <source>
        <strain evidence="1 2">SO2202</strain>
    </source>
</reference>
<dbReference type="GeneID" id="27898241"/>
<accession>M3B6U9</accession>
<sequence>MPPVVSILLALDRDSILRIVVRAQRSAWSGLVAACRRSITSDCDNMIDMPLFGNDVMLHNGEPDVPILLRGISVCCWGHPLLLASLVYSHVSTLQGVPVLEWTVIIAHDGGSTYAKDRTRTSRKVPAEAKLGHV</sequence>
<dbReference type="RefSeq" id="XP_016763658.1">
    <property type="nucleotide sequence ID" value="XM_016901104.1"/>
</dbReference>